<reference evidence="7 8" key="1">
    <citation type="journal article" date="2013" name="PLoS ONE">
        <title>Genomic analysis of Melioribacter roseus, facultatively anaerobic organotrophic bacterium representing a novel deep lineage within Bacteriodetes/Chlorobi group.</title>
        <authorList>
            <person name="Kadnikov V.V."/>
            <person name="Mardanov A.V."/>
            <person name="Podosokorskaya O.A."/>
            <person name="Gavrilov S.N."/>
            <person name="Kublanov I.V."/>
            <person name="Beletsky A.V."/>
            <person name="Bonch-Osmolovskaya E.A."/>
            <person name="Ravin N.V."/>
        </authorList>
    </citation>
    <scope>NUCLEOTIDE SEQUENCE [LARGE SCALE GENOMIC DNA]</scope>
    <source>
        <strain evidence="8">JCM 17771 / P3M-2</strain>
    </source>
</reference>
<dbReference type="GO" id="GO:0046872">
    <property type="term" value="F:metal ion binding"/>
    <property type="evidence" value="ECO:0007669"/>
    <property type="project" value="UniProtKB-KW"/>
</dbReference>
<dbReference type="OrthoDB" id="9797092at2"/>
<evidence type="ECO:0000256" key="5">
    <source>
        <dbReference type="SAM" id="Coils"/>
    </source>
</evidence>
<dbReference type="Pfam" id="PF01814">
    <property type="entry name" value="Hemerythrin"/>
    <property type="match status" value="1"/>
</dbReference>
<dbReference type="GO" id="GO:0005344">
    <property type="term" value="F:oxygen carrier activity"/>
    <property type="evidence" value="ECO:0007669"/>
    <property type="project" value="UniProtKB-KW"/>
</dbReference>
<dbReference type="NCBIfam" id="NF002007">
    <property type="entry name" value="PRK00808.1"/>
    <property type="match status" value="1"/>
</dbReference>
<dbReference type="InterPro" id="IPR016131">
    <property type="entry name" value="Haemerythrin_Fe_BS"/>
</dbReference>
<keyword evidence="8" id="KW-1185">Reference proteome</keyword>
<proteinExistence type="inferred from homology"/>
<keyword evidence="4" id="KW-0408">Iron</keyword>
<dbReference type="PANTHER" id="PTHR37164">
    <property type="entry name" value="BACTERIOHEMERYTHRIN"/>
    <property type="match status" value="1"/>
</dbReference>
<dbReference type="PANTHER" id="PTHR37164:SF1">
    <property type="entry name" value="BACTERIOHEMERYTHRIN"/>
    <property type="match status" value="1"/>
</dbReference>
<evidence type="ECO:0000259" key="6">
    <source>
        <dbReference type="Pfam" id="PF01814"/>
    </source>
</evidence>
<sequence>MPLFRWTDSYSVNIKSIDEQHKKLLDIINELHEAMKAGKGKEALNKIFNELVDYTRTHFSFEEKLMEKYGYSESALHKQTHQNLIKQLNELKENYEKGNTNLSINVMNFLQDWLIGHIQGSDKKYTAHLNAKGVY</sequence>
<feature type="coiled-coil region" evidence="5">
    <location>
        <begin position="74"/>
        <end position="105"/>
    </location>
</feature>
<feature type="domain" description="Hemerythrin-like" evidence="6">
    <location>
        <begin position="14"/>
        <end position="126"/>
    </location>
</feature>
<evidence type="ECO:0000256" key="3">
    <source>
        <dbReference type="ARBA" id="ARBA00022723"/>
    </source>
</evidence>
<dbReference type="KEGG" id="mro:MROS_0616"/>
<keyword evidence="5" id="KW-0175">Coiled coil</keyword>
<keyword evidence="3" id="KW-0479">Metal-binding</keyword>
<evidence type="ECO:0000313" key="8">
    <source>
        <dbReference type="Proteomes" id="UP000009011"/>
    </source>
</evidence>
<evidence type="ECO:0000256" key="1">
    <source>
        <dbReference type="ARBA" id="ARBA00010587"/>
    </source>
</evidence>
<dbReference type="InterPro" id="IPR050669">
    <property type="entry name" value="Hemerythrin"/>
</dbReference>
<dbReference type="InterPro" id="IPR012827">
    <property type="entry name" value="Hemerythrin_metal-bd"/>
</dbReference>
<name>I6ZP92_MELRP</name>
<protein>
    <submittedName>
        <fullName evidence="7">Hemerythrin HHE cation binding region</fullName>
    </submittedName>
</protein>
<dbReference type="InterPro" id="IPR035938">
    <property type="entry name" value="Hemerythrin-like_sf"/>
</dbReference>
<keyword evidence="2" id="KW-0813">Transport</keyword>
<accession>I6ZP92</accession>
<evidence type="ECO:0000313" key="7">
    <source>
        <dbReference type="EMBL" id="AFN73859.1"/>
    </source>
</evidence>
<dbReference type="NCBIfam" id="NF033749">
    <property type="entry name" value="bact_hemeryth"/>
    <property type="match status" value="1"/>
</dbReference>
<organism evidence="7 8">
    <name type="scientific">Melioribacter roseus (strain DSM 23840 / JCM 17771 / VKM B-2668 / P3M-2)</name>
    <dbReference type="NCBI Taxonomy" id="1191523"/>
    <lineage>
        <taxon>Bacteria</taxon>
        <taxon>Pseudomonadati</taxon>
        <taxon>Ignavibacteriota</taxon>
        <taxon>Ignavibacteria</taxon>
        <taxon>Ignavibacteriales</taxon>
        <taxon>Melioribacteraceae</taxon>
        <taxon>Melioribacter</taxon>
    </lineage>
</organism>
<evidence type="ECO:0000256" key="2">
    <source>
        <dbReference type="ARBA" id="ARBA00022621"/>
    </source>
</evidence>
<gene>
    <name evidence="7" type="ordered locus">MROS_0616</name>
</gene>
<dbReference type="STRING" id="1191523.MROS_0616"/>
<dbReference type="Gene3D" id="1.20.120.50">
    <property type="entry name" value="Hemerythrin-like"/>
    <property type="match status" value="1"/>
</dbReference>
<dbReference type="EMBL" id="CP003557">
    <property type="protein sequence ID" value="AFN73859.1"/>
    <property type="molecule type" value="Genomic_DNA"/>
</dbReference>
<dbReference type="AlphaFoldDB" id="I6ZP92"/>
<evidence type="ECO:0000256" key="4">
    <source>
        <dbReference type="ARBA" id="ARBA00023004"/>
    </source>
</evidence>
<dbReference type="NCBIfam" id="TIGR02481">
    <property type="entry name" value="hemeryth_dom"/>
    <property type="match status" value="1"/>
</dbReference>
<comment type="similarity">
    <text evidence="1">Belongs to the hemerythrin family.</text>
</comment>
<dbReference type="InterPro" id="IPR012312">
    <property type="entry name" value="Hemerythrin-like"/>
</dbReference>
<dbReference type="Proteomes" id="UP000009011">
    <property type="component" value="Chromosome"/>
</dbReference>
<dbReference type="SUPFAM" id="SSF47188">
    <property type="entry name" value="Hemerythrin-like"/>
    <property type="match status" value="1"/>
</dbReference>
<dbReference type="RefSeq" id="WP_014855296.1">
    <property type="nucleotide sequence ID" value="NC_018178.1"/>
</dbReference>
<keyword evidence="2" id="KW-0561">Oxygen transport</keyword>
<dbReference type="eggNOG" id="COG2703">
    <property type="taxonomic scope" value="Bacteria"/>
</dbReference>
<dbReference type="PROSITE" id="PS00550">
    <property type="entry name" value="HEMERYTHRINS"/>
    <property type="match status" value="1"/>
</dbReference>
<dbReference type="CDD" id="cd12107">
    <property type="entry name" value="Hemerythrin"/>
    <property type="match status" value="1"/>
</dbReference>
<dbReference type="HOGENOM" id="CLU_086902_3_1_10"/>